<organism evidence="1 2">
    <name type="scientific">Aureococcus anophagefferens</name>
    <name type="common">Harmful bloom alga</name>
    <dbReference type="NCBI Taxonomy" id="44056"/>
    <lineage>
        <taxon>Eukaryota</taxon>
        <taxon>Sar</taxon>
        <taxon>Stramenopiles</taxon>
        <taxon>Ochrophyta</taxon>
        <taxon>Pelagophyceae</taxon>
        <taxon>Pelagomonadales</taxon>
        <taxon>Pelagomonadaceae</taxon>
        <taxon>Aureococcus</taxon>
    </lineage>
</organism>
<dbReference type="Proteomes" id="UP001363151">
    <property type="component" value="Unassembled WGS sequence"/>
</dbReference>
<dbReference type="Gene3D" id="1.20.1250.20">
    <property type="entry name" value="MFS general substrate transporter like domains"/>
    <property type="match status" value="1"/>
</dbReference>
<dbReference type="KEGG" id="aaf:AURANDRAFT_62875"/>
<gene>
    <name evidence="1" type="ORF">SO694_0023300</name>
</gene>
<evidence type="ECO:0000313" key="1">
    <source>
        <dbReference type="EMBL" id="KAK7237777.1"/>
    </source>
</evidence>
<dbReference type="EMBL" id="JBBJCI010000235">
    <property type="protein sequence ID" value="KAK7237777.1"/>
    <property type="molecule type" value="Genomic_DNA"/>
</dbReference>
<sequence>MGYLTLGTWRVAASASYLWDNLCAGCVLSTNIFFNIALLKLATIAAGCRPEGNDDDGACTKHVYGLKPSSLVTTVVMVGQLSAAFLMPFVGAAVDYTDSRRLFGSASAWILAVTTLLQAVISRRTWQLVACLQVVSIASYVCHQVAVLSYLPGLSVVDGAEDEHERYRVNSMANVAALGSQMGTLGVVMALAHGLGLGDVNTAALGQFAVGVVLFAVYAAIWQKRASFAFPDAKATKALPAGASLAAVAVREVFSAWQTIQKRSPAAGRFLLGYALVNGGMTGFGSLAVVFMNDHLKMESADTVAVVGLTIVFAIPAAALAVRLMDRLGARRTFVASIAYMTAVTVAAPVVLCGPSCRSLVFLFAFFWGLGFGVFYASNTSFFTELVPGDAISQFMSLYYFSAQVLSWAPPAVYTLLNQLTSETHLSLFVLAAFFAASLPVFRGIPPPDAAPKAPRTPSDEPMVDAPRREARENDLVAGIESQDVL</sequence>
<comment type="caution">
    <text evidence="1">The sequence shown here is derived from an EMBL/GenBank/DDBJ whole genome shotgun (WGS) entry which is preliminary data.</text>
</comment>
<proteinExistence type="predicted"/>
<reference evidence="1 2" key="1">
    <citation type="submission" date="2024-03" db="EMBL/GenBank/DDBJ databases">
        <title>Aureococcus anophagefferens CCMP1851 and Kratosvirus quantuckense: Draft genome of a second virus-susceptible host strain in the model system.</title>
        <authorList>
            <person name="Chase E."/>
            <person name="Truchon A.R."/>
            <person name="Schepens W."/>
            <person name="Wilhelm S.W."/>
        </authorList>
    </citation>
    <scope>NUCLEOTIDE SEQUENCE [LARGE SCALE GENOMIC DNA]</scope>
    <source>
        <strain evidence="1 2">CCMP1851</strain>
    </source>
</reference>
<dbReference type="PANTHER" id="PTHR23519:SF1">
    <property type="entry name" value="AUTOPHAGY-RELATED PROTEIN 22"/>
    <property type="match status" value="1"/>
</dbReference>
<dbReference type="InterPro" id="IPR024671">
    <property type="entry name" value="Atg22-like"/>
</dbReference>
<keyword evidence="2" id="KW-1185">Reference proteome</keyword>
<dbReference type="GO" id="GO:0012505">
    <property type="term" value="C:endomembrane system"/>
    <property type="evidence" value="ECO:0007669"/>
    <property type="project" value="UniProtKB-SubCell"/>
</dbReference>
<dbReference type="SUPFAM" id="SSF103473">
    <property type="entry name" value="MFS general substrate transporter"/>
    <property type="match status" value="1"/>
</dbReference>
<dbReference type="Pfam" id="PF11700">
    <property type="entry name" value="ATG22"/>
    <property type="match status" value="1"/>
</dbReference>
<protein>
    <submittedName>
        <fullName evidence="1">Vacuole efflux protein</fullName>
    </submittedName>
</protein>
<dbReference type="InterPro" id="IPR036259">
    <property type="entry name" value="MFS_trans_sf"/>
</dbReference>
<dbReference type="PANTHER" id="PTHR23519">
    <property type="entry name" value="AUTOPHAGY-RELATED PROTEIN 22"/>
    <property type="match status" value="1"/>
</dbReference>
<dbReference type="InterPro" id="IPR050495">
    <property type="entry name" value="ATG22/LtaA_families"/>
</dbReference>
<accession>A0ABR1FSW8</accession>
<name>A0ABR1FSW8_AURAN</name>
<evidence type="ECO:0000313" key="2">
    <source>
        <dbReference type="Proteomes" id="UP001363151"/>
    </source>
</evidence>